<comment type="subcellular location">
    <subcellularLocation>
        <location evidence="1">Membrane</location>
        <topology evidence="1">Multi-pass membrane protein</topology>
    </subcellularLocation>
</comment>
<dbReference type="PIRSF" id="PIRSF006060">
    <property type="entry name" value="AA_transporter"/>
    <property type="match status" value="1"/>
</dbReference>
<dbReference type="RefSeq" id="WP_131912629.1">
    <property type="nucleotide sequence ID" value="NZ_OU594967.1"/>
</dbReference>
<dbReference type="Pfam" id="PF13520">
    <property type="entry name" value="AA_permease_2"/>
    <property type="match status" value="1"/>
</dbReference>
<feature type="transmembrane region" description="Helical" evidence="5">
    <location>
        <begin position="45"/>
        <end position="64"/>
    </location>
</feature>
<accession>A0A4R1K2P7</accession>
<feature type="transmembrane region" description="Helical" evidence="5">
    <location>
        <begin position="85"/>
        <end position="106"/>
    </location>
</feature>
<dbReference type="Proteomes" id="UP000295565">
    <property type="component" value="Unassembled WGS sequence"/>
</dbReference>
<evidence type="ECO:0000313" key="6">
    <source>
        <dbReference type="EMBL" id="TCK58117.1"/>
    </source>
</evidence>
<keyword evidence="4 5" id="KW-0472">Membrane</keyword>
<organism evidence="6 7">
    <name type="scientific">Celerinatantimonas diazotrophica</name>
    <dbReference type="NCBI Taxonomy" id="412034"/>
    <lineage>
        <taxon>Bacteria</taxon>
        <taxon>Pseudomonadati</taxon>
        <taxon>Pseudomonadota</taxon>
        <taxon>Gammaproteobacteria</taxon>
        <taxon>Celerinatantimonadaceae</taxon>
        <taxon>Celerinatantimonas</taxon>
    </lineage>
</organism>
<dbReference type="AlphaFoldDB" id="A0A4R1K2P7"/>
<dbReference type="PANTHER" id="PTHR47547">
    <property type="match status" value="1"/>
</dbReference>
<keyword evidence="2 5" id="KW-0812">Transmembrane</keyword>
<evidence type="ECO:0000256" key="1">
    <source>
        <dbReference type="ARBA" id="ARBA00004141"/>
    </source>
</evidence>
<protein>
    <submittedName>
        <fullName evidence="6">Amino acid transporter</fullName>
    </submittedName>
</protein>
<feature type="transmembrane region" description="Helical" evidence="5">
    <location>
        <begin position="12"/>
        <end position="33"/>
    </location>
</feature>
<feature type="transmembrane region" description="Helical" evidence="5">
    <location>
        <begin position="400"/>
        <end position="422"/>
    </location>
</feature>
<dbReference type="PANTHER" id="PTHR47547:SF1">
    <property type="entry name" value="ASPARTATE-PROTON SYMPORTER"/>
    <property type="match status" value="1"/>
</dbReference>
<dbReference type="GO" id="GO:0022857">
    <property type="term" value="F:transmembrane transporter activity"/>
    <property type="evidence" value="ECO:0007669"/>
    <property type="project" value="InterPro"/>
</dbReference>
<feature type="transmembrane region" description="Helical" evidence="5">
    <location>
        <begin position="191"/>
        <end position="211"/>
    </location>
</feature>
<dbReference type="InterPro" id="IPR002293">
    <property type="entry name" value="AA/rel_permease1"/>
</dbReference>
<feature type="transmembrane region" description="Helical" evidence="5">
    <location>
        <begin position="232"/>
        <end position="256"/>
    </location>
</feature>
<feature type="transmembrane region" description="Helical" evidence="5">
    <location>
        <begin position="361"/>
        <end position="379"/>
    </location>
</feature>
<dbReference type="OrthoDB" id="7065842at2"/>
<proteinExistence type="predicted"/>
<sequence length="532" mass="57461">MAGGALKQKLGLLDLTLLGIGSMIGSGWLYAALNSAGYSGPLSGYSWALGAVIVLMIGLVFAELSASIPRAGGFVRYPNYSHGNLVGFVIGISALLAYTSTAGVEVEAVRQYAMYWWPALGHKDGSPTHIGFMMQIGLLIFFFLLNYWSVNFFGRINTIVTSIKFIVPIIAIVTFFGYFKSSNMAVPSTHPGGVHGVFESLTGAGIVFAYLGFRQAVDFASEAKNPQRNVPLAIILAMVASFIIYILLQFAFMGAVPSQLLDKNGWHGLTALFQSPYADLARSLGIAWLINLILIDAVISPAGTGNIYLAGASRVLFAWAKSGHLFKVFGQVDEKSGVPRGALWLSLILAIGWTLPSQFQVWGGLIAAVTSATVFTYMPGPVSAAVFRLRRPDIKRPFKLPAFIIISPLAFIASTLLVYWSGWAVNELLLPVFAIAWIGYALLGKKEAGMLDEIKRSLWLLVYYVGLYIISALGTFGGSGELGSVSAVVLLVILSIVVYYWGISCAYKEPIIPDESDEYQLDFESNMASVNS</sequence>
<dbReference type="EMBL" id="SMGD01000012">
    <property type="protein sequence ID" value="TCK58117.1"/>
    <property type="molecule type" value="Genomic_DNA"/>
</dbReference>
<feature type="transmembrane region" description="Helical" evidence="5">
    <location>
        <begin position="338"/>
        <end position="355"/>
    </location>
</feature>
<evidence type="ECO:0000256" key="3">
    <source>
        <dbReference type="ARBA" id="ARBA00022989"/>
    </source>
</evidence>
<dbReference type="InterPro" id="IPR052962">
    <property type="entry name" value="AA_Transporter_AGT"/>
</dbReference>
<feature type="transmembrane region" description="Helical" evidence="5">
    <location>
        <begin position="286"/>
        <end position="317"/>
    </location>
</feature>
<feature type="transmembrane region" description="Helical" evidence="5">
    <location>
        <begin position="457"/>
        <end position="476"/>
    </location>
</feature>
<name>A0A4R1K2P7_9GAMM</name>
<dbReference type="GO" id="GO:0016020">
    <property type="term" value="C:membrane"/>
    <property type="evidence" value="ECO:0007669"/>
    <property type="project" value="UniProtKB-SubCell"/>
</dbReference>
<keyword evidence="3 5" id="KW-1133">Transmembrane helix</keyword>
<gene>
    <name evidence="6" type="ORF">EV690_1825</name>
</gene>
<feature type="transmembrane region" description="Helical" evidence="5">
    <location>
        <begin position="428"/>
        <end position="445"/>
    </location>
</feature>
<feature type="transmembrane region" description="Helical" evidence="5">
    <location>
        <begin position="159"/>
        <end position="179"/>
    </location>
</feature>
<evidence type="ECO:0000256" key="2">
    <source>
        <dbReference type="ARBA" id="ARBA00022692"/>
    </source>
</evidence>
<feature type="transmembrane region" description="Helical" evidence="5">
    <location>
        <begin position="126"/>
        <end position="147"/>
    </location>
</feature>
<evidence type="ECO:0000256" key="4">
    <source>
        <dbReference type="ARBA" id="ARBA00023136"/>
    </source>
</evidence>
<comment type="caution">
    <text evidence="6">The sequence shown here is derived from an EMBL/GenBank/DDBJ whole genome shotgun (WGS) entry which is preliminary data.</text>
</comment>
<evidence type="ECO:0000256" key="5">
    <source>
        <dbReference type="SAM" id="Phobius"/>
    </source>
</evidence>
<reference evidence="6 7" key="1">
    <citation type="submission" date="2019-03" db="EMBL/GenBank/DDBJ databases">
        <title>Genomic Encyclopedia of Type Strains, Phase IV (KMG-IV): sequencing the most valuable type-strain genomes for metagenomic binning, comparative biology and taxonomic classification.</title>
        <authorList>
            <person name="Goeker M."/>
        </authorList>
    </citation>
    <scope>NUCLEOTIDE SEQUENCE [LARGE SCALE GENOMIC DNA]</scope>
    <source>
        <strain evidence="6 7">DSM 18577</strain>
    </source>
</reference>
<keyword evidence="7" id="KW-1185">Reference proteome</keyword>
<feature type="transmembrane region" description="Helical" evidence="5">
    <location>
        <begin position="482"/>
        <end position="502"/>
    </location>
</feature>
<evidence type="ECO:0000313" key="7">
    <source>
        <dbReference type="Proteomes" id="UP000295565"/>
    </source>
</evidence>
<dbReference type="Gene3D" id="1.20.1740.10">
    <property type="entry name" value="Amino acid/polyamine transporter I"/>
    <property type="match status" value="1"/>
</dbReference>